<dbReference type="EMBL" id="KZ613464">
    <property type="protein sequence ID" value="PMD28644.1"/>
    <property type="molecule type" value="Genomic_DNA"/>
</dbReference>
<accession>A0A2J6QQX0</accession>
<dbReference type="Proteomes" id="UP000235672">
    <property type="component" value="Unassembled WGS sequence"/>
</dbReference>
<evidence type="ECO:0000313" key="2">
    <source>
        <dbReference type="Proteomes" id="UP000235672"/>
    </source>
</evidence>
<evidence type="ECO:0008006" key="3">
    <source>
        <dbReference type="Google" id="ProtNLM"/>
    </source>
</evidence>
<organism evidence="1 2">
    <name type="scientific">Hyaloscypha hepaticicola</name>
    <dbReference type="NCBI Taxonomy" id="2082293"/>
    <lineage>
        <taxon>Eukaryota</taxon>
        <taxon>Fungi</taxon>
        <taxon>Dikarya</taxon>
        <taxon>Ascomycota</taxon>
        <taxon>Pezizomycotina</taxon>
        <taxon>Leotiomycetes</taxon>
        <taxon>Helotiales</taxon>
        <taxon>Hyaloscyphaceae</taxon>
        <taxon>Hyaloscypha</taxon>
    </lineage>
</organism>
<sequence>MLDELSLSLPRFRSYEENLPMDDALESALIEVYTEMTCFCARTINFFRSNPHRPLIKLSWPKFRNDFNQTIKKLKKLSRIVDTKAEEVRLRKEHGVATVICDISAFLKIYRKIKSKICQDTIPKA</sequence>
<keyword evidence="2" id="KW-1185">Reference proteome</keyword>
<dbReference type="OrthoDB" id="6161812at2759"/>
<evidence type="ECO:0000313" key="1">
    <source>
        <dbReference type="EMBL" id="PMD28644.1"/>
    </source>
</evidence>
<dbReference type="AlphaFoldDB" id="A0A2J6QQX0"/>
<name>A0A2J6QQX0_9HELO</name>
<protein>
    <recommendedName>
        <fullName evidence="3">Fungal N-terminal domain-containing protein</fullName>
    </recommendedName>
</protein>
<reference evidence="1 2" key="1">
    <citation type="submission" date="2016-05" db="EMBL/GenBank/DDBJ databases">
        <title>A degradative enzymes factory behind the ericoid mycorrhizal symbiosis.</title>
        <authorList>
            <consortium name="DOE Joint Genome Institute"/>
            <person name="Martino E."/>
            <person name="Morin E."/>
            <person name="Grelet G."/>
            <person name="Kuo A."/>
            <person name="Kohler A."/>
            <person name="Daghino S."/>
            <person name="Barry K."/>
            <person name="Choi C."/>
            <person name="Cichocki N."/>
            <person name="Clum A."/>
            <person name="Copeland A."/>
            <person name="Hainaut M."/>
            <person name="Haridas S."/>
            <person name="Labutti K."/>
            <person name="Lindquist E."/>
            <person name="Lipzen A."/>
            <person name="Khouja H.-R."/>
            <person name="Murat C."/>
            <person name="Ohm R."/>
            <person name="Olson A."/>
            <person name="Spatafora J."/>
            <person name="Veneault-Fourrey C."/>
            <person name="Henrissat B."/>
            <person name="Grigoriev I."/>
            <person name="Martin F."/>
            <person name="Perotto S."/>
        </authorList>
    </citation>
    <scope>NUCLEOTIDE SEQUENCE [LARGE SCALE GENOMIC DNA]</scope>
    <source>
        <strain evidence="1 2">UAMH 7357</strain>
    </source>
</reference>
<dbReference type="STRING" id="1745343.A0A2J6QQX0"/>
<proteinExistence type="predicted"/>
<gene>
    <name evidence="1" type="ORF">NA56DRAFT_19787</name>
</gene>